<evidence type="ECO:0000313" key="3">
    <source>
        <dbReference type="EMBL" id="CAD8129687.1"/>
    </source>
</evidence>
<feature type="chain" id="PRO_5035788477" description="Tetratricopeptide repeat protein" evidence="2">
    <location>
        <begin position="20"/>
        <end position="498"/>
    </location>
</feature>
<name>A0A8S1RQC5_9CILI</name>
<sequence>MIRFKVLILSLMWLQPYETYKLQKRSQKLWLDLKFYHKILPAYTDFKINWINLLHKFFKIIGQNENTIIKDISIYLSQQDYQQIKQFISDQEVVLVFQQSTGDQEVELNCLQTQIKHNNRLKVFKQMIQPYSSKVFNFFQFYQEYNQTSKDENQLCLMSRNVSRLMNQQIKIQHNWINIYLQHSFKILLKYLIQFRSRTQKKSIKCIHINCKKVLHQYELGYFLKEEPQHLHDFYRKFIYAFLKYVFLYNRYINLIIIYDLNENELAISCIDKALQSQNSKKLLGFLQIGVSLQQSKVDYEKAIQLEPNHRNTSMNKGLNFLYYNRQFFSIQQVDQNENIRSQKNIMMQLFATIKQSKQIRITQMLIITRLNFFVFQQVLLTMQKIVKVEQLKKYYLAIENYDQAIKHCKTKKGEFRKLILEINIYRHHQHKIAKFRLRLSKYSPIILSSLLINLLFFSMINNAQFLILHMQALIINKQAFQLIYGDQIYQIIDFSYN</sequence>
<comment type="caution">
    <text evidence="3">The sequence shown here is derived from an EMBL/GenBank/DDBJ whole genome shotgun (WGS) entry which is preliminary data.</text>
</comment>
<keyword evidence="2" id="KW-0732">Signal</keyword>
<evidence type="ECO:0000313" key="4">
    <source>
        <dbReference type="Proteomes" id="UP000692954"/>
    </source>
</evidence>
<proteinExistence type="predicted"/>
<gene>
    <name evidence="3" type="ORF">PSON_ATCC_30995.1.T2370020</name>
</gene>
<accession>A0A8S1RQC5</accession>
<feature type="signal peptide" evidence="2">
    <location>
        <begin position="1"/>
        <end position="19"/>
    </location>
</feature>
<organism evidence="3 4">
    <name type="scientific">Paramecium sonneborni</name>
    <dbReference type="NCBI Taxonomy" id="65129"/>
    <lineage>
        <taxon>Eukaryota</taxon>
        <taxon>Sar</taxon>
        <taxon>Alveolata</taxon>
        <taxon>Ciliophora</taxon>
        <taxon>Intramacronucleata</taxon>
        <taxon>Oligohymenophorea</taxon>
        <taxon>Peniculida</taxon>
        <taxon>Parameciidae</taxon>
        <taxon>Paramecium</taxon>
    </lineage>
</organism>
<keyword evidence="1" id="KW-1133">Transmembrane helix</keyword>
<keyword evidence="1" id="KW-0812">Transmembrane</keyword>
<dbReference type="Proteomes" id="UP000692954">
    <property type="component" value="Unassembled WGS sequence"/>
</dbReference>
<keyword evidence="1" id="KW-0472">Membrane</keyword>
<evidence type="ECO:0000256" key="2">
    <source>
        <dbReference type="SAM" id="SignalP"/>
    </source>
</evidence>
<feature type="transmembrane region" description="Helical" evidence="1">
    <location>
        <begin position="446"/>
        <end position="469"/>
    </location>
</feature>
<reference evidence="3" key="1">
    <citation type="submission" date="2021-01" db="EMBL/GenBank/DDBJ databases">
        <authorList>
            <consortium name="Genoscope - CEA"/>
            <person name="William W."/>
        </authorList>
    </citation>
    <scope>NUCLEOTIDE SEQUENCE</scope>
</reference>
<protein>
    <recommendedName>
        <fullName evidence="5">Tetratricopeptide repeat protein</fullName>
    </recommendedName>
</protein>
<evidence type="ECO:0000256" key="1">
    <source>
        <dbReference type="SAM" id="Phobius"/>
    </source>
</evidence>
<evidence type="ECO:0008006" key="5">
    <source>
        <dbReference type="Google" id="ProtNLM"/>
    </source>
</evidence>
<dbReference type="EMBL" id="CAJJDN010000237">
    <property type="protein sequence ID" value="CAD8129687.1"/>
    <property type="molecule type" value="Genomic_DNA"/>
</dbReference>
<dbReference type="AlphaFoldDB" id="A0A8S1RQC5"/>
<keyword evidence="4" id="KW-1185">Reference proteome</keyword>